<keyword evidence="3" id="KW-0902">Two-component regulatory system</keyword>
<dbReference type="InterPro" id="IPR019734">
    <property type="entry name" value="TPR_rpt"/>
</dbReference>
<gene>
    <name evidence="8" type="ORF">ACFS6J_11840</name>
</gene>
<evidence type="ECO:0000256" key="6">
    <source>
        <dbReference type="SAM" id="Phobius"/>
    </source>
</evidence>
<dbReference type="EMBL" id="JBHUPA010000007">
    <property type="protein sequence ID" value="MFD2962481.1"/>
    <property type="molecule type" value="Genomic_DNA"/>
</dbReference>
<feature type="coiled-coil region" evidence="5">
    <location>
        <begin position="362"/>
        <end position="396"/>
    </location>
</feature>
<dbReference type="Gene3D" id="1.25.40.10">
    <property type="entry name" value="Tetratricopeptide repeat domain"/>
    <property type="match status" value="2"/>
</dbReference>
<keyword evidence="5" id="KW-0175">Coiled coil</keyword>
<evidence type="ECO:0000256" key="4">
    <source>
        <dbReference type="PROSITE-ProRule" id="PRU00339"/>
    </source>
</evidence>
<dbReference type="SMART" id="SM00028">
    <property type="entry name" value="TPR"/>
    <property type="match status" value="3"/>
</dbReference>
<dbReference type="PANTHER" id="PTHR24421">
    <property type="entry name" value="NITRATE/NITRITE SENSOR PROTEIN NARX-RELATED"/>
    <property type="match status" value="1"/>
</dbReference>
<dbReference type="Pfam" id="PF02518">
    <property type="entry name" value="HATPase_c"/>
    <property type="match status" value="1"/>
</dbReference>
<dbReference type="Proteomes" id="UP001597560">
    <property type="component" value="Unassembled WGS sequence"/>
</dbReference>
<feature type="domain" description="Histidine kinase" evidence="7">
    <location>
        <begin position="463"/>
        <end position="656"/>
    </location>
</feature>
<dbReference type="RefSeq" id="WP_377610691.1">
    <property type="nucleotide sequence ID" value="NZ_JBHUPA010000007.1"/>
</dbReference>
<evidence type="ECO:0000256" key="2">
    <source>
        <dbReference type="ARBA" id="ARBA00022777"/>
    </source>
</evidence>
<feature type="repeat" description="TPR" evidence="4">
    <location>
        <begin position="166"/>
        <end position="199"/>
    </location>
</feature>
<sequence>MTRYFFCFIILLCSETGFTQGLNKQQKITDSLMQRFAREKKDSVKAVVAFDLVKRLARIDSIKSYEYLEKGKQHIGNSVYLEGLYHFSVAQYYFDTDRDRCNKALMKAIAVLAKIKTKDSFKLQAKAWFNYVVQNQHTKGDNFAVGTILEKSIPLVEKSGDSLLLADNYFQVGLLFMNNQEYKKASQYYELATNMLANAPADSPLPLRIMTLWADNYLYASDYKKAKEKLDEAKKMLKWRASEREYLDYYYAEGIYYNETGRHEDALASFNKGLATPRDEADPYVRRTLAFEKVNVLDSLHQYHEGKSILMEFLKEGSFTESINNKMLVYHKLAYFNEKLGDYKPAYFYVRKYLTLKDSLYSSQLNEGLHELELKYNDAKNKAKIETLKVEKANARFYNTLLGIGCLFSITAATVFWFFYKNKKKLSEQKEINYLQQLKHVQQEKELEVFRAVVQGEERERMRVARELHDGMGGLLIGVKVNLNSIYDTENLEQEAKGRVKESLDRLDDSITELRSIAANMTPAALLHSGVKEALEDFCTSISNRDNELVFQAKNMQELVLPDNEKIMIFRIVQELVTNAIKHASATRILVDCVYADKKLSITVEDNGKGFDAKLVSFGMGLNNVRSRAEALNANLDILSEVGGGTTALLYYDLENVTAQTS</sequence>
<evidence type="ECO:0000256" key="5">
    <source>
        <dbReference type="SAM" id="Coils"/>
    </source>
</evidence>
<evidence type="ECO:0000259" key="7">
    <source>
        <dbReference type="PROSITE" id="PS50109"/>
    </source>
</evidence>
<comment type="caution">
    <text evidence="8">The sequence shown here is derived from an EMBL/GenBank/DDBJ whole genome shotgun (WGS) entry which is preliminary data.</text>
</comment>
<dbReference type="Gene3D" id="1.20.5.1930">
    <property type="match status" value="1"/>
</dbReference>
<organism evidence="8 9">
    <name type="scientific">Olivibacter jilunii</name>
    <dbReference type="NCBI Taxonomy" id="985016"/>
    <lineage>
        <taxon>Bacteria</taxon>
        <taxon>Pseudomonadati</taxon>
        <taxon>Bacteroidota</taxon>
        <taxon>Sphingobacteriia</taxon>
        <taxon>Sphingobacteriales</taxon>
        <taxon>Sphingobacteriaceae</taxon>
        <taxon>Olivibacter</taxon>
    </lineage>
</organism>
<keyword evidence="1" id="KW-0808">Transferase</keyword>
<keyword evidence="8" id="KW-0067">ATP-binding</keyword>
<dbReference type="SMART" id="SM00387">
    <property type="entry name" value="HATPase_c"/>
    <property type="match status" value="1"/>
</dbReference>
<name>A0ABW6AZD2_9SPHI</name>
<dbReference type="Pfam" id="PF07730">
    <property type="entry name" value="HisKA_3"/>
    <property type="match status" value="1"/>
</dbReference>
<evidence type="ECO:0000313" key="8">
    <source>
        <dbReference type="EMBL" id="MFD2962481.1"/>
    </source>
</evidence>
<dbReference type="InterPro" id="IPR003594">
    <property type="entry name" value="HATPase_dom"/>
</dbReference>
<dbReference type="GO" id="GO:0005524">
    <property type="term" value="F:ATP binding"/>
    <property type="evidence" value="ECO:0007669"/>
    <property type="project" value="UniProtKB-KW"/>
</dbReference>
<protein>
    <submittedName>
        <fullName evidence="8">ATP-binding protein</fullName>
    </submittedName>
</protein>
<keyword evidence="4" id="KW-0802">TPR repeat</keyword>
<keyword evidence="6" id="KW-0472">Membrane</keyword>
<keyword evidence="8" id="KW-0547">Nucleotide-binding</keyword>
<proteinExistence type="predicted"/>
<accession>A0ABW6AZD2</accession>
<dbReference type="InterPro" id="IPR036890">
    <property type="entry name" value="HATPase_C_sf"/>
</dbReference>
<keyword evidence="6" id="KW-1133">Transmembrane helix</keyword>
<reference evidence="9" key="1">
    <citation type="journal article" date="2019" name="Int. J. Syst. Evol. Microbiol.">
        <title>The Global Catalogue of Microorganisms (GCM) 10K type strain sequencing project: providing services to taxonomists for standard genome sequencing and annotation.</title>
        <authorList>
            <consortium name="The Broad Institute Genomics Platform"/>
            <consortium name="The Broad Institute Genome Sequencing Center for Infectious Disease"/>
            <person name="Wu L."/>
            <person name="Ma J."/>
        </authorList>
    </citation>
    <scope>NUCLEOTIDE SEQUENCE [LARGE SCALE GENOMIC DNA]</scope>
    <source>
        <strain evidence="9">KCTC 23098</strain>
    </source>
</reference>
<dbReference type="SUPFAM" id="SSF48452">
    <property type="entry name" value="TPR-like"/>
    <property type="match status" value="1"/>
</dbReference>
<dbReference type="PROSITE" id="PS50005">
    <property type="entry name" value="TPR"/>
    <property type="match status" value="1"/>
</dbReference>
<keyword evidence="2" id="KW-0418">Kinase</keyword>
<evidence type="ECO:0000256" key="3">
    <source>
        <dbReference type="ARBA" id="ARBA00023012"/>
    </source>
</evidence>
<dbReference type="Pfam" id="PF13181">
    <property type="entry name" value="TPR_8"/>
    <property type="match status" value="1"/>
</dbReference>
<evidence type="ECO:0000313" key="9">
    <source>
        <dbReference type="Proteomes" id="UP001597560"/>
    </source>
</evidence>
<evidence type="ECO:0000256" key="1">
    <source>
        <dbReference type="ARBA" id="ARBA00022679"/>
    </source>
</evidence>
<dbReference type="InterPro" id="IPR050482">
    <property type="entry name" value="Sensor_HK_TwoCompSys"/>
</dbReference>
<feature type="transmembrane region" description="Helical" evidence="6">
    <location>
        <begin position="397"/>
        <end position="420"/>
    </location>
</feature>
<dbReference type="InterPro" id="IPR005467">
    <property type="entry name" value="His_kinase_dom"/>
</dbReference>
<dbReference type="Gene3D" id="3.30.565.10">
    <property type="entry name" value="Histidine kinase-like ATPase, C-terminal domain"/>
    <property type="match status" value="1"/>
</dbReference>
<dbReference type="CDD" id="cd16917">
    <property type="entry name" value="HATPase_UhpB-NarQ-NarX-like"/>
    <property type="match status" value="1"/>
</dbReference>
<keyword evidence="9" id="KW-1185">Reference proteome</keyword>
<dbReference type="PROSITE" id="PS50109">
    <property type="entry name" value="HIS_KIN"/>
    <property type="match status" value="1"/>
</dbReference>
<dbReference type="InterPro" id="IPR011712">
    <property type="entry name" value="Sig_transdc_His_kin_sub3_dim/P"/>
</dbReference>
<dbReference type="InterPro" id="IPR011990">
    <property type="entry name" value="TPR-like_helical_dom_sf"/>
</dbReference>
<dbReference type="SUPFAM" id="SSF55874">
    <property type="entry name" value="ATPase domain of HSP90 chaperone/DNA topoisomerase II/histidine kinase"/>
    <property type="match status" value="1"/>
</dbReference>
<keyword evidence="6" id="KW-0812">Transmembrane</keyword>